<dbReference type="RefSeq" id="XP_005090737.1">
    <property type="nucleotide sequence ID" value="XM_005090680.3"/>
</dbReference>
<feature type="compositionally biased region" description="Pro residues" evidence="2">
    <location>
        <begin position="55"/>
        <end position="69"/>
    </location>
</feature>
<feature type="region of interest" description="Disordered" evidence="2">
    <location>
        <begin position="1"/>
        <end position="215"/>
    </location>
</feature>
<dbReference type="PANTHER" id="PTHR48190">
    <property type="entry name" value="PROGRAMMED CELL DEATH PROTEIN 7"/>
    <property type="match status" value="1"/>
</dbReference>
<evidence type="ECO:0000313" key="5">
    <source>
        <dbReference type="RefSeq" id="XP_005090736.2"/>
    </source>
</evidence>
<dbReference type="RefSeq" id="XP_005090735.2">
    <property type="nucleotide sequence ID" value="XM_005090678.3"/>
</dbReference>
<dbReference type="GeneID" id="101850772"/>
<feature type="compositionally biased region" description="Pro residues" evidence="2">
    <location>
        <begin position="114"/>
        <end position="132"/>
    </location>
</feature>
<dbReference type="InterPro" id="IPR052831">
    <property type="entry name" value="Apoptosis_promoter"/>
</dbReference>
<reference evidence="4 5" key="1">
    <citation type="submission" date="2025-05" db="UniProtKB">
        <authorList>
            <consortium name="RefSeq"/>
        </authorList>
    </citation>
    <scope>IDENTIFICATION</scope>
</reference>
<protein>
    <submittedName>
        <fullName evidence="4 5">Programmed cell death protein 7 isoform X1</fullName>
    </submittedName>
</protein>
<keyword evidence="3" id="KW-1185">Reference proteome</keyword>
<dbReference type="Pfam" id="PF16021">
    <property type="entry name" value="PDCD7"/>
    <property type="match status" value="1"/>
</dbReference>
<feature type="compositionally biased region" description="Pro residues" evidence="2">
    <location>
        <begin position="34"/>
        <end position="46"/>
    </location>
</feature>
<evidence type="ECO:0000313" key="3">
    <source>
        <dbReference type="Proteomes" id="UP000694888"/>
    </source>
</evidence>
<organism evidence="3 6">
    <name type="scientific">Aplysia californica</name>
    <name type="common">California sea hare</name>
    <dbReference type="NCBI Taxonomy" id="6500"/>
    <lineage>
        <taxon>Eukaryota</taxon>
        <taxon>Metazoa</taxon>
        <taxon>Spiralia</taxon>
        <taxon>Lophotrochozoa</taxon>
        <taxon>Mollusca</taxon>
        <taxon>Gastropoda</taxon>
        <taxon>Heterobranchia</taxon>
        <taxon>Euthyneura</taxon>
        <taxon>Tectipleura</taxon>
        <taxon>Aplysiida</taxon>
        <taxon>Aplysioidea</taxon>
        <taxon>Aplysiidae</taxon>
        <taxon>Aplysia</taxon>
    </lineage>
</organism>
<name>A0ABM0JCT0_APLCA</name>
<feature type="compositionally biased region" description="Polar residues" evidence="2">
    <location>
        <begin position="95"/>
        <end position="109"/>
    </location>
</feature>
<keyword evidence="1" id="KW-0175">Coiled coil</keyword>
<dbReference type="RefSeq" id="XP_005090736.2">
    <property type="nucleotide sequence ID" value="XM_005090679.3"/>
</dbReference>
<gene>
    <name evidence="4 5 6" type="primary">LOC101850772</name>
</gene>
<proteinExistence type="predicted"/>
<evidence type="ECO:0000256" key="2">
    <source>
        <dbReference type="SAM" id="MobiDB-lite"/>
    </source>
</evidence>
<sequence length="563" mass="63442">MSHQHAASPQDGHHYSYAPYQEHGAVGNYHQYAPPNPRMTVPPPGHPSSGQIFSMPPPPLPGGHHPPPMNNSFNFSQPPPGPQAGVPFRPPFYNQPHSSNVVAPFNTQGMYPLNHPPPPPQPAMNQPPPGNPPDFVMPTNNLSVPPPTPFPSPLGGAPQMQSNLTRPPPPYSQAAANRNSSIQNSGTSLSFQAPRVPSNSSLSQGKSVSRPLSRKEVGARMLEEWVKQSSKSRKIQKKSVSLKGENSMKVWEHVQHLAELRRVLSSMSEHISGMEQVVCEADSRTWEEASGKIEAEKEKLKDLQLYLEKPLACDMMERLKGMRLKRARLREARRMKSEQLQRQREEWETKSTKIDQWQEKVMKQIKDKSMKEKRKAAADQTLSKVTKEIQDANRLVETMTALQKLRLIRRDAAVKRGDTDLGESRQSFEQKITDMTRLVKAQLEHYKEEESRLKSIIKSEAEESDRKREEIEKEVERLKQSAEDSELESLLFGPQGDTPEADPLYPFVQFYKQAEHSLQAFLQIRYEWDLFLVPENSSGGSSIPGSWVMPEGPSSSIWASAQV</sequence>
<evidence type="ECO:0000313" key="4">
    <source>
        <dbReference type="RefSeq" id="XP_005090735.2"/>
    </source>
</evidence>
<dbReference type="Proteomes" id="UP000694888">
    <property type="component" value="Unplaced"/>
</dbReference>
<dbReference type="PANTHER" id="PTHR48190:SF2">
    <property type="entry name" value="PROGRAMMED CELL DEATH PROTEIN 7"/>
    <property type="match status" value="1"/>
</dbReference>
<feature type="coiled-coil region" evidence="1">
    <location>
        <begin position="454"/>
        <end position="488"/>
    </location>
</feature>
<feature type="compositionally biased region" description="Polar residues" evidence="2">
    <location>
        <begin position="174"/>
        <end position="207"/>
    </location>
</feature>
<dbReference type="InterPro" id="IPR031974">
    <property type="entry name" value="PDCD7"/>
</dbReference>
<evidence type="ECO:0000313" key="6">
    <source>
        <dbReference type="RefSeq" id="XP_005090737.1"/>
    </source>
</evidence>
<evidence type="ECO:0000256" key="1">
    <source>
        <dbReference type="SAM" id="Coils"/>
    </source>
</evidence>
<accession>A0ABM0JCT0</accession>